<evidence type="ECO:0000313" key="1">
    <source>
        <dbReference type="EMBL" id="KAG9217807.1"/>
    </source>
</evidence>
<gene>
    <name evidence="1" type="ORF">CCMSSC00406_0005177</name>
</gene>
<name>A0ACB7IHR2_PLECO</name>
<reference evidence="1 2" key="1">
    <citation type="journal article" date="2021" name="Appl. Environ. Microbiol.">
        <title>Genetic linkage and physical mapping for an oyster mushroom Pleurotus cornucopiae and QTL analysis for the trait cap color.</title>
        <authorList>
            <person name="Zhang Y."/>
            <person name="Gao W."/>
            <person name="Sonnenberg A."/>
            <person name="Chen Q."/>
            <person name="Zhang J."/>
            <person name="Huang C."/>
        </authorList>
    </citation>
    <scope>NUCLEOTIDE SEQUENCE [LARGE SCALE GENOMIC DNA]</scope>
    <source>
        <strain evidence="1">CCMSSC00406</strain>
    </source>
</reference>
<keyword evidence="2" id="KW-1185">Reference proteome</keyword>
<accession>A0ACB7IHR2</accession>
<sequence length="854" mass="93315">MSSSPGIHDTLGAAFIGLLLYGITILQAYQYFLKYPNDTKVQKGWVILLFLLDTANIVFGIHAMYFYLIFRFGDLSSLQTLIWSIKPFGIAHVLVIWIVQSLYLWRIWRLTNSLRLPTWIVRVVMVGLVVIVLVGLAAGFVFLVELEKLQSLLIPPSFAWVILFLGCLVPLLVDMSIATTMFFLLWSQKVDLPSRMDRVVATLVTYIVSTGVLTSLMKLVYLLIFSARPDTLLFLCVEFSGTRLYVNSYYALLNARKSLRDELDPSHSINSPSDIQIRFAHTAESLSRLRAVGLLYLISGTNAQTWCNKNYMSTSPIVPPGGQFPVPPSSATPFLSLRCAPAIRPYLPADVDSRDEFAANAILIDTPVRFAQLPNSAPITSTSGSSLRVTVAIDGKTIASGIVPLNATKHALSFSLKSLKPQASPYNLSCTANLDSSPAQTFHASGALTFLPDPPAGIGSVTKMDLRTGALLARPADGKGGDFAPVFPIGFYTQFDSYLAKNLSVLNELKAQGFTIVHPVPTFSSPDALKAVLDRMQEVGLYLMYDMRGTYMNGTSVTAQVNDIKSRPNLLLWYTADEPDGTSDPLSATADSYDLITSLDGGPSSSAAKTGGIGYHPVSLVLNCENFEFTAYTSGADIVMQDTYMIGNNVTFSSQWHTPCTPDYGDCGCDNCQGEFEDISRRMDEFADRLFVNGWERMKAVWMVPQAFGLETYWKRLPTGKEFIVQSLLGVNHGGLGIVPWDDPTPADIKASASSLALALPKMTPFIFNPIASFQRTTLNRVDIGLWTVGQETLVVATNMNNAEVSVRLSTLPGGVGSGVRIAQVFDSAARTNTNNSGFTFEAVGSGAWVITRR</sequence>
<evidence type="ECO:0000313" key="2">
    <source>
        <dbReference type="Proteomes" id="UP000824881"/>
    </source>
</evidence>
<organism evidence="1 2">
    <name type="scientific">Pleurotus cornucopiae</name>
    <name type="common">Cornucopia mushroom</name>
    <dbReference type="NCBI Taxonomy" id="5321"/>
    <lineage>
        <taxon>Eukaryota</taxon>
        <taxon>Fungi</taxon>
        <taxon>Dikarya</taxon>
        <taxon>Basidiomycota</taxon>
        <taxon>Agaricomycotina</taxon>
        <taxon>Agaricomycetes</taxon>
        <taxon>Agaricomycetidae</taxon>
        <taxon>Agaricales</taxon>
        <taxon>Pleurotineae</taxon>
        <taxon>Pleurotaceae</taxon>
        <taxon>Pleurotus</taxon>
    </lineage>
</organism>
<comment type="caution">
    <text evidence="1">The sequence shown here is derived from an EMBL/GenBank/DDBJ whole genome shotgun (WGS) entry which is preliminary data.</text>
</comment>
<protein>
    <submittedName>
        <fullName evidence="1">Uncharacterized protein</fullName>
    </submittedName>
</protein>
<dbReference type="EMBL" id="WQMT02000011">
    <property type="protein sequence ID" value="KAG9217807.1"/>
    <property type="molecule type" value="Genomic_DNA"/>
</dbReference>
<dbReference type="Proteomes" id="UP000824881">
    <property type="component" value="Unassembled WGS sequence"/>
</dbReference>
<proteinExistence type="predicted"/>